<dbReference type="AlphaFoldDB" id="A0A6H0XYB2"/>
<keyword evidence="2" id="KW-1185">Reference proteome</keyword>
<accession>A0A6H0XYB2</accession>
<gene>
    <name evidence="1" type="ORF">AMS68_005168</name>
</gene>
<protein>
    <recommendedName>
        <fullName evidence="3">SnoaL-like domain-containing protein</fullName>
    </recommendedName>
</protein>
<sequence length="132" mass="14396">MSQTPDAAVAVVRKFVIEVQQDGKLDLIPQLIHKDCIDHSAQPGSDGEYAGVGGIIQYLHSVITNMKVDIVHCVNDGDIVATNKVFRGVQAGDLFGKPATNKQIEMRVMDFVKIVDGKVKEHWATLGQVVDL</sequence>
<dbReference type="PANTHER" id="PTHR38436">
    <property type="entry name" value="POLYKETIDE CYCLASE SNOAL-LIKE DOMAIN"/>
    <property type="match status" value="1"/>
</dbReference>
<reference evidence="1 2" key="1">
    <citation type="journal article" date="2016" name="Sci. Rep.">
        <title>Peltaster fructicola genome reveals evolution from an invasive phytopathogen to an ectophytic parasite.</title>
        <authorList>
            <person name="Xu C."/>
            <person name="Chen H."/>
            <person name="Gleason M.L."/>
            <person name="Xu J.R."/>
            <person name="Liu H."/>
            <person name="Zhang R."/>
            <person name="Sun G."/>
        </authorList>
    </citation>
    <scope>NUCLEOTIDE SEQUENCE [LARGE SCALE GENOMIC DNA]</scope>
    <source>
        <strain evidence="1 2">LNHT1506</strain>
    </source>
</reference>
<name>A0A6H0XYB2_9PEZI</name>
<dbReference type="GO" id="GO:0030638">
    <property type="term" value="P:polyketide metabolic process"/>
    <property type="evidence" value="ECO:0007669"/>
    <property type="project" value="InterPro"/>
</dbReference>
<organism evidence="1 2">
    <name type="scientific">Peltaster fructicola</name>
    <dbReference type="NCBI Taxonomy" id="286661"/>
    <lineage>
        <taxon>Eukaryota</taxon>
        <taxon>Fungi</taxon>
        <taxon>Dikarya</taxon>
        <taxon>Ascomycota</taxon>
        <taxon>Pezizomycotina</taxon>
        <taxon>Dothideomycetes</taxon>
        <taxon>Dothideomycetes incertae sedis</taxon>
        <taxon>Peltaster</taxon>
    </lineage>
</organism>
<proteinExistence type="predicted"/>
<dbReference type="Proteomes" id="UP000503462">
    <property type="component" value="Chromosome 3"/>
</dbReference>
<dbReference type="EMBL" id="CP051141">
    <property type="protein sequence ID" value="QIW99650.1"/>
    <property type="molecule type" value="Genomic_DNA"/>
</dbReference>
<dbReference type="Gene3D" id="3.10.450.50">
    <property type="match status" value="1"/>
</dbReference>
<dbReference type="OrthoDB" id="3863317at2759"/>
<evidence type="ECO:0000313" key="1">
    <source>
        <dbReference type="EMBL" id="QIW99650.1"/>
    </source>
</evidence>
<dbReference type="InterPro" id="IPR032710">
    <property type="entry name" value="NTF2-like_dom_sf"/>
</dbReference>
<dbReference type="Pfam" id="PF07366">
    <property type="entry name" value="SnoaL"/>
    <property type="match status" value="1"/>
</dbReference>
<dbReference type="SUPFAM" id="SSF54427">
    <property type="entry name" value="NTF2-like"/>
    <property type="match status" value="1"/>
</dbReference>
<dbReference type="PANTHER" id="PTHR38436:SF1">
    <property type="entry name" value="ESTER CYCLASE"/>
    <property type="match status" value="1"/>
</dbReference>
<evidence type="ECO:0008006" key="3">
    <source>
        <dbReference type="Google" id="ProtNLM"/>
    </source>
</evidence>
<evidence type="ECO:0000313" key="2">
    <source>
        <dbReference type="Proteomes" id="UP000503462"/>
    </source>
</evidence>
<dbReference type="InterPro" id="IPR009959">
    <property type="entry name" value="Cyclase_SnoaL-like"/>
</dbReference>